<proteinExistence type="predicted"/>
<keyword evidence="3" id="KW-1185">Reference proteome</keyword>
<dbReference type="Proteomes" id="UP000709295">
    <property type="component" value="Unassembled WGS sequence"/>
</dbReference>
<comment type="caution">
    <text evidence="2">The sequence shown here is derived from an EMBL/GenBank/DDBJ whole genome shotgun (WGS) entry which is preliminary data.</text>
</comment>
<gene>
    <name evidence="2" type="ORF">JG688_00012639</name>
</gene>
<dbReference type="PROSITE" id="PS50011">
    <property type="entry name" value="PROTEIN_KINASE_DOM"/>
    <property type="match status" value="1"/>
</dbReference>
<dbReference type="InterPro" id="IPR000719">
    <property type="entry name" value="Prot_kinase_dom"/>
</dbReference>
<dbReference type="AlphaFoldDB" id="A0A8J5IPK9"/>
<name>A0A8J5IPK9_9STRA</name>
<evidence type="ECO:0000259" key="1">
    <source>
        <dbReference type="PROSITE" id="PS50011"/>
    </source>
</evidence>
<dbReference type="Pfam" id="PF00106">
    <property type="entry name" value="adh_short"/>
    <property type="match status" value="1"/>
</dbReference>
<protein>
    <recommendedName>
        <fullName evidence="1">Protein kinase domain-containing protein</fullName>
    </recommendedName>
</protein>
<dbReference type="PANTHER" id="PTHR44329">
    <property type="entry name" value="SERINE/THREONINE-PROTEIN KINASE TNNI3K-RELATED"/>
    <property type="match status" value="1"/>
</dbReference>
<sequence>MGINASKTTTFHPQVPSNWCAADMPSQKGKLAIVTGANLGVGYEMALELARKGAHVILACRNEERGLRAQADIQVVLATTPDPGSVKFMQVDMGDLASLWFSFILSRNILLTESLDAKLTDFGASRIRSDATMTAGVGSSLWMAPEVMMGKRYGEKADVFSLGVVISEQDTHELPYFHAK</sequence>
<dbReference type="InterPro" id="IPR051681">
    <property type="entry name" value="Ser/Thr_Kinases-Pseudokinases"/>
</dbReference>
<feature type="domain" description="Protein kinase" evidence="1">
    <location>
        <begin position="1"/>
        <end position="180"/>
    </location>
</feature>
<dbReference type="PANTHER" id="PTHR44329:SF214">
    <property type="entry name" value="PROTEIN KINASE DOMAIN-CONTAINING PROTEIN"/>
    <property type="match status" value="1"/>
</dbReference>
<dbReference type="GO" id="GO:0004674">
    <property type="term" value="F:protein serine/threonine kinase activity"/>
    <property type="evidence" value="ECO:0007669"/>
    <property type="project" value="TreeGrafter"/>
</dbReference>
<dbReference type="Pfam" id="PF00069">
    <property type="entry name" value="Pkinase"/>
    <property type="match status" value="1"/>
</dbReference>
<accession>A0A8J5IPK9</accession>
<dbReference type="EMBL" id="JAENGY010000996">
    <property type="protein sequence ID" value="KAG6953804.1"/>
    <property type="molecule type" value="Genomic_DNA"/>
</dbReference>
<organism evidence="2 3">
    <name type="scientific">Phytophthora aleatoria</name>
    <dbReference type="NCBI Taxonomy" id="2496075"/>
    <lineage>
        <taxon>Eukaryota</taxon>
        <taxon>Sar</taxon>
        <taxon>Stramenopiles</taxon>
        <taxon>Oomycota</taxon>
        <taxon>Peronosporomycetes</taxon>
        <taxon>Peronosporales</taxon>
        <taxon>Peronosporaceae</taxon>
        <taxon>Phytophthora</taxon>
    </lineage>
</organism>
<dbReference type="GO" id="GO:0005524">
    <property type="term" value="F:ATP binding"/>
    <property type="evidence" value="ECO:0007669"/>
    <property type="project" value="InterPro"/>
</dbReference>
<evidence type="ECO:0000313" key="3">
    <source>
        <dbReference type="Proteomes" id="UP000709295"/>
    </source>
</evidence>
<reference evidence="2" key="1">
    <citation type="submission" date="2021-01" db="EMBL/GenBank/DDBJ databases">
        <title>Phytophthora aleatoria, a newly-described species from Pinus radiata is distinct from Phytophthora cactorum isolates based on comparative genomics.</title>
        <authorList>
            <person name="Mcdougal R."/>
            <person name="Panda P."/>
            <person name="Williams N."/>
            <person name="Studholme D.J."/>
        </authorList>
    </citation>
    <scope>NUCLEOTIDE SEQUENCE</scope>
    <source>
        <strain evidence="2">NZFS 4037</strain>
    </source>
</reference>
<evidence type="ECO:0000313" key="2">
    <source>
        <dbReference type="EMBL" id="KAG6953804.1"/>
    </source>
</evidence>
<dbReference type="InterPro" id="IPR002347">
    <property type="entry name" value="SDR_fam"/>
</dbReference>